<evidence type="ECO:0000256" key="1">
    <source>
        <dbReference type="ARBA" id="ARBA00010296"/>
    </source>
</evidence>
<keyword evidence="5" id="KW-0564">Palmitate</keyword>
<dbReference type="AlphaFoldDB" id="A0A1I3LM26"/>
<keyword evidence="2" id="KW-1003">Cell membrane</keyword>
<reference evidence="8 9" key="1">
    <citation type="submission" date="2016-10" db="EMBL/GenBank/DDBJ databases">
        <authorList>
            <person name="de Groot N.N."/>
        </authorList>
    </citation>
    <scope>NUCLEOTIDE SEQUENCE [LARGE SCALE GENOMIC DNA]</scope>
    <source>
        <strain evidence="8 9">LMG 23650</strain>
    </source>
</reference>
<gene>
    <name evidence="8" type="ORF">SAMN05192543_104487</name>
</gene>
<dbReference type="Pfam" id="PF08085">
    <property type="entry name" value="Entericidin"/>
    <property type="match status" value="1"/>
</dbReference>
<evidence type="ECO:0000256" key="5">
    <source>
        <dbReference type="ARBA" id="ARBA00023139"/>
    </source>
</evidence>
<comment type="similarity">
    <text evidence="1">Belongs to the EcnA/EcnB lipoprotein family.</text>
</comment>
<evidence type="ECO:0000313" key="9">
    <source>
        <dbReference type="Proteomes" id="UP000199548"/>
    </source>
</evidence>
<feature type="chain" id="PRO_5011796231" evidence="7">
    <location>
        <begin position="24"/>
        <end position="47"/>
    </location>
</feature>
<proteinExistence type="inferred from homology"/>
<evidence type="ECO:0000256" key="6">
    <source>
        <dbReference type="ARBA" id="ARBA00023288"/>
    </source>
</evidence>
<sequence>MKTSTLWRRTVLLALTGMLLGLAGCNTVAGFGQDMDDAGHAIKKAAD</sequence>
<feature type="signal peptide" evidence="7">
    <location>
        <begin position="1"/>
        <end position="23"/>
    </location>
</feature>
<evidence type="ECO:0000256" key="4">
    <source>
        <dbReference type="ARBA" id="ARBA00023136"/>
    </source>
</evidence>
<evidence type="ECO:0000313" key="8">
    <source>
        <dbReference type="EMBL" id="SFI85763.1"/>
    </source>
</evidence>
<evidence type="ECO:0000256" key="7">
    <source>
        <dbReference type="SAM" id="SignalP"/>
    </source>
</evidence>
<keyword evidence="6" id="KW-0449">Lipoprotein</keyword>
<keyword evidence="4" id="KW-0472">Membrane</keyword>
<protein>
    <submittedName>
        <fullName evidence="8">Entericidin A</fullName>
    </submittedName>
</protein>
<name>A0A1I3LM26_9BURK</name>
<dbReference type="PROSITE" id="PS51257">
    <property type="entry name" value="PROKAR_LIPOPROTEIN"/>
    <property type="match status" value="1"/>
</dbReference>
<organism evidence="8 9">
    <name type="scientific">Paraburkholderia megapolitana</name>
    <dbReference type="NCBI Taxonomy" id="420953"/>
    <lineage>
        <taxon>Bacteria</taxon>
        <taxon>Pseudomonadati</taxon>
        <taxon>Pseudomonadota</taxon>
        <taxon>Betaproteobacteria</taxon>
        <taxon>Burkholderiales</taxon>
        <taxon>Burkholderiaceae</taxon>
        <taxon>Paraburkholderia</taxon>
    </lineage>
</organism>
<evidence type="ECO:0000256" key="3">
    <source>
        <dbReference type="ARBA" id="ARBA00022729"/>
    </source>
</evidence>
<keyword evidence="3 7" id="KW-0732">Signal</keyword>
<dbReference type="Proteomes" id="UP000199548">
    <property type="component" value="Unassembled WGS sequence"/>
</dbReference>
<accession>A0A1I3LM26</accession>
<dbReference type="InterPro" id="IPR012556">
    <property type="entry name" value="Entericidin"/>
</dbReference>
<dbReference type="GO" id="GO:0016020">
    <property type="term" value="C:membrane"/>
    <property type="evidence" value="ECO:0007669"/>
    <property type="project" value="InterPro"/>
</dbReference>
<dbReference type="STRING" id="420953.SAMN05192543_104487"/>
<dbReference type="EMBL" id="FOQU01000004">
    <property type="protein sequence ID" value="SFI85763.1"/>
    <property type="molecule type" value="Genomic_DNA"/>
</dbReference>
<evidence type="ECO:0000256" key="2">
    <source>
        <dbReference type="ARBA" id="ARBA00022475"/>
    </source>
</evidence>
<dbReference type="RefSeq" id="WP_091012509.1">
    <property type="nucleotide sequence ID" value="NZ_CP041743.1"/>
</dbReference>
<dbReference type="GO" id="GO:0009636">
    <property type="term" value="P:response to toxic substance"/>
    <property type="evidence" value="ECO:0007669"/>
    <property type="project" value="InterPro"/>
</dbReference>
<keyword evidence="9" id="KW-1185">Reference proteome</keyword>